<comment type="caution">
    <text evidence="2">The sequence shown here is derived from an EMBL/GenBank/DDBJ whole genome shotgun (WGS) entry which is preliminary data.</text>
</comment>
<gene>
    <name evidence="2" type="ORF">GCWU000342_00653</name>
</gene>
<dbReference type="HOGENOM" id="CLU_3140668_0_0_9"/>
<reference evidence="2" key="1">
    <citation type="submission" date="2009-04" db="EMBL/GenBank/DDBJ databases">
        <authorList>
            <person name="Weinstock G."/>
            <person name="Sodergren E."/>
            <person name="Clifton S."/>
            <person name="Fulton L."/>
            <person name="Fulton B."/>
            <person name="Courtney L."/>
            <person name="Fronick C."/>
            <person name="Harrison M."/>
            <person name="Strong C."/>
            <person name="Farmer C."/>
            <person name="Delahaunty K."/>
            <person name="Markovic C."/>
            <person name="Hall O."/>
            <person name="Minx P."/>
            <person name="Tomlinson C."/>
            <person name="Mitreva M."/>
            <person name="Nelson J."/>
            <person name="Hou S."/>
            <person name="Wollam A."/>
            <person name="Pepin K.H."/>
            <person name="Johnson M."/>
            <person name="Bhonagiri V."/>
            <person name="Nash W.E."/>
            <person name="Warren W."/>
            <person name="Chinwalla A."/>
            <person name="Mardis E.R."/>
            <person name="Wilson R.K."/>
        </authorList>
    </citation>
    <scope>NUCLEOTIDE SEQUENCE [LARGE SCALE GENOMIC DNA]</scope>
    <source>
        <strain evidence="2">DSM 14600</strain>
    </source>
</reference>
<evidence type="ECO:0000313" key="3">
    <source>
        <dbReference type="Proteomes" id="UP000003494"/>
    </source>
</evidence>
<dbReference type="EMBL" id="ACIP02000001">
    <property type="protein sequence ID" value="EEP29297.1"/>
    <property type="molecule type" value="Genomic_DNA"/>
</dbReference>
<name>C4G9K0_9FIRM</name>
<evidence type="ECO:0000313" key="2">
    <source>
        <dbReference type="EMBL" id="EEP29297.1"/>
    </source>
</evidence>
<dbReference type="AlphaFoldDB" id="C4G9K0"/>
<organism evidence="2 3">
    <name type="scientific">Shuttleworthella satelles DSM 14600</name>
    <dbReference type="NCBI Taxonomy" id="626523"/>
    <lineage>
        <taxon>Bacteria</taxon>
        <taxon>Bacillati</taxon>
        <taxon>Bacillota</taxon>
        <taxon>Clostridia</taxon>
        <taxon>Lachnospirales</taxon>
        <taxon>Lachnospiraceae</taxon>
        <taxon>Shuttleworthella</taxon>
    </lineage>
</organism>
<keyword evidence="1" id="KW-1133">Transmembrane helix</keyword>
<protein>
    <submittedName>
        <fullName evidence="2">Uncharacterized protein</fullName>
    </submittedName>
</protein>
<accession>C4G9K0</accession>
<feature type="transmembrane region" description="Helical" evidence="1">
    <location>
        <begin position="12"/>
        <end position="33"/>
    </location>
</feature>
<keyword evidence="3" id="KW-1185">Reference proteome</keyword>
<keyword evidence="1" id="KW-0472">Membrane</keyword>
<dbReference type="Proteomes" id="UP000003494">
    <property type="component" value="Unassembled WGS sequence"/>
</dbReference>
<proteinExistence type="predicted"/>
<dbReference type="STRING" id="626523.GCWU000342_00653"/>
<keyword evidence="1" id="KW-0812">Transmembrane</keyword>
<evidence type="ECO:0000256" key="1">
    <source>
        <dbReference type="SAM" id="Phobius"/>
    </source>
</evidence>
<sequence>MLKIYPEVVNITLDFCLFCLFFLFVFVQSDGAFRSKSRRYPLAGFQSSS</sequence>